<comment type="caution">
    <text evidence="2">The sequence shown here is derived from an EMBL/GenBank/DDBJ whole genome shotgun (WGS) entry which is preliminary data.</text>
</comment>
<accession>A0A4Y3QZ53</accession>
<feature type="domain" description="N-acetyltransferase" evidence="1">
    <location>
        <begin position="8"/>
        <end position="182"/>
    </location>
</feature>
<dbReference type="RefSeq" id="WP_030876245.1">
    <property type="nucleotide sequence ID" value="NZ_BJMM01000013.1"/>
</dbReference>
<organism evidence="2 3">
    <name type="scientific">Streptomyces cacaoi</name>
    <dbReference type="NCBI Taxonomy" id="1898"/>
    <lineage>
        <taxon>Bacteria</taxon>
        <taxon>Bacillati</taxon>
        <taxon>Actinomycetota</taxon>
        <taxon>Actinomycetes</taxon>
        <taxon>Kitasatosporales</taxon>
        <taxon>Streptomycetaceae</taxon>
        <taxon>Streptomyces</taxon>
    </lineage>
</organism>
<dbReference type="OrthoDB" id="3173333at2"/>
<dbReference type="GO" id="GO:0016747">
    <property type="term" value="F:acyltransferase activity, transferring groups other than amino-acyl groups"/>
    <property type="evidence" value="ECO:0007669"/>
    <property type="project" value="InterPro"/>
</dbReference>
<dbReference type="PANTHER" id="PTHR43072:SF8">
    <property type="entry name" value="ACYLTRANSFERASE FABY-RELATED"/>
    <property type="match status" value="1"/>
</dbReference>
<dbReference type="Gene3D" id="3.40.630.30">
    <property type="match status" value="1"/>
</dbReference>
<dbReference type="Pfam" id="PF13420">
    <property type="entry name" value="Acetyltransf_4"/>
    <property type="match status" value="1"/>
</dbReference>
<gene>
    <name evidence="2" type="primary">bar</name>
    <name evidence="2" type="ORF">SCA03_31120</name>
</gene>
<dbReference type="InterPro" id="IPR016181">
    <property type="entry name" value="Acyl_CoA_acyltransferase"/>
</dbReference>
<dbReference type="InterPro" id="IPR000182">
    <property type="entry name" value="GNAT_dom"/>
</dbReference>
<dbReference type="PANTHER" id="PTHR43072">
    <property type="entry name" value="N-ACETYLTRANSFERASE"/>
    <property type="match status" value="1"/>
</dbReference>
<dbReference type="SUPFAM" id="SSF55729">
    <property type="entry name" value="Acyl-CoA N-acyltransferases (Nat)"/>
    <property type="match status" value="1"/>
</dbReference>
<dbReference type="AlphaFoldDB" id="A0A4Y3QZ53"/>
<name>A0A4Y3QZ53_STRCI</name>
<reference evidence="2 3" key="1">
    <citation type="submission" date="2019-06" db="EMBL/GenBank/DDBJ databases">
        <title>Whole genome shotgun sequence of Streptomyces cacaoi subsp. cacaoi NBRC 12748.</title>
        <authorList>
            <person name="Hosoyama A."/>
            <person name="Uohara A."/>
            <person name="Ohji S."/>
            <person name="Ichikawa N."/>
        </authorList>
    </citation>
    <scope>NUCLEOTIDE SEQUENCE [LARGE SCALE GENOMIC DNA]</scope>
    <source>
        <strain evidence="2 3">NBRC 12748</strain>
    </source>
</reference>
<dbReference type="EMBL" id="BJMM01000013">
    <property type="protein sequence ID" value="GEB50561.1"/>
    <property type="molecule type" value="Genomic_DNA"/>
</dbReference>
<keyword evidence="3" id="KW-1185">Reference proteome</keyword>
<evidence type="ECO:0000313" key="2">
    <source>
        <dbReference type="EMBL" id="GEB50561.1"/>
    </source>
</evidence>
<sequence>MHREPADALLRPAVPADLKAVAEIYAHYVERTVITFDEQPLTVADWEQRLARLTGDGLPFLVAERAGEIAGYGYAAPWRPKPAYRYAAEDTLYLAPDRTGRGLGRALLEELVLRSEQAGLRQLIAVVSDLPPEPGGPADPAGTAASLALHEKCGFTRAGRLDAVGYKHGRWVDTVLLRRRLGGPGTGAAAAR</sequence>
<protein>
    <submittedName>
        <fullName evidence="2">N-acetyltransferase</fullName>
    </submittedName>
</protein>
<evidence type="ECO:0000313" key="3">
    <source>
        <dbReference type="Proteomes" id="UP000319210"/>
    </source>
</evidence>
<dbReference type="PROSITE" id="PS51186">
    <property type="entry name" value="GNAT"/>
    <property type="match status" value="1"/>
</dbReference>
<dbReference type="Proteomes" id="UP000319210">
    <property type="component" value="Unassembled WGS sequence"/>
</dbReference>
<dbReference type="CDD" id="cd04301">
    <property type="entry name" value="NAT_SF"/>
    <property type="match status" value="1"/>
</dbReference>
<keyword evidence="2" id="KW-0808">Transferase</keyword>
<proteinExistence type="predicted"/>
<evidence type="ECO:0000259" key="1">
    <source>
        <dbReference type="PROSITE" id="PS51186"/>
    </source>
</evidence>